<dbReference type="EMBL" id="SJSL01000002">
    <property type="protein sequence ID" value="TCD01657.1"/>
    <property type="molecule type" value="Genomic_DNA"/>
</dbReference>
<dbReference type="Proteomes" id="UP000293347">
    <property type="component" value="Unassembled WGS sequence"/>
</dbReference>
<evidence type="ECO:0000313" key="3">
    <source>
        <dbReference type="Proteomes" id="UP000293347"/>
    </source>
</evidence>
<feature type="transmembrane region" description="Helical" evidence="1">
    <location>
        <begin position="135"/>
        <end position="154"/>
    </location>
</feature>
<evidence type="ECO:0000256" key="1">
    <source>
        <dbReference type="SAM" id="Phobius"/>
    </source>
</evidence>
<dbReference type="InterPro" id="IPR007263">
    <property type="entry name" value="DCC1-like"/>
</dbReference>
<dbReference type="Pfam" id="PF04134">
    <property type="entry name" value="DCC1-like"/>
    <property type="match status" value="1"/>
</dbReference>
<name>A0A4V2MLD6_9SPHI</name>
<sequence>MKTLKNHLILFDEECPMCRMYTSAFVSTGLLEKQGRSAYQELSARACPMVDRQRAANEIALVNQETGEVTYGIKSLFKIIGLAMPVFRPLFSFQPFIWLMSKVYAFIAYNRRVIIPPVKEEAYQFQPAFKLHYRIAYLVFTWFLTACILSNYTVLMKELLPAGHAYREYFICCRQIVFQGIIVTLLNPQKAWAYLGNMMTISFAGALLLLPPMLLATWVDLDPIFYLIWFLGVAGLMLLEHIRRSSLLKIGWTLTVTWVLYRIAVLLVILLNA</sequence>
<keyword evidence="1" id="KW-0812">Transmembrane</keyword>
<feature type="transmembrane region" description="Helical" evidence="1">
    <location>
        <begin position="251"/>
        <end position="271"/>
    </location>
</feature>
<gene>
    <name evidence="2" type="ORF">EZ437_13135</name>
</gene>
<comment type="caution">
    <text evidence="2">The sequence shown here is derived from an EMBL/GenBank/DDBJ whole genome shotgun (WGS) entry which is preliminary data.</text>
</comment>
<dbReference type="RefSeq" id="WP_131596457.1">
    <property type="nucleotide sequence ID" value="NZ_SJSL01000002.1"/>
</dbReference>
<keyword evidence="3" id="KW-1185">Reference proteome</keyword>
<dbReference type="OrthoDB" id="671850at2"/>
<keyword evidence="1" id="KW-1133">Transmembrane helix</keyword>
<evidence type="ECO:0000313" key="2">
    <source>
        <dbReference type="EMBL" id="TCD01657.1"/>
    </source>
</evidence>
<protein>
    <submittedName>
        <fullName evidence="2">DUF393 domain-containing protein</fullName>
    </submittedName>
</protein>
<feature type="transmembrane region" description="Helical" evidence="1">
    <location>
        <begin position="224"/>
        <end position="239"/>
    </location>
</feature>
<accession>A0A4V2MLD6</accession>
<organism evidence="2 3">
    <name type="scientific">Pedobacter psychroterrae</name>
    <dbReference type="NCBI Taxonomy" id="2530453"/>
    <lineage>
        <taxon>Bacteria</taxon>
        <taxon>Pseudomonadati</taxon>
        <taxon>Bacteroidota</taxon>
        <taxon>Sphingobacteriia</taxon>
        <taxon>Sphingobacteriales</taxon>
        <taxon>Sphingobacteriaceae</taxon>
        <taxon>Pedobacter</taxon>
    </lineage>
</organism>
<dbReference type="GO" id="GO:0015035">
    <property type="term" value="F:protein-disulfide reductase activity"/>
    <property type="evidence" value="ECO:0007669"/>
    <property type="project" value="InterPro"/>
</dbReference>
<dbReference type="AlphaFoldDB" id="A0A4V2MLD6"/>
<proteinExistence type="predicted"/>
<keyword evidence="1" id="KW-0472">Membrane</keyword>
<reference evidence="2 3" key="1">
    <citation type="submission" date="2019-02" db="EMBL/GenBank/DDBJ databases">
        <title>Pedobacter sp. RP-1-14 sp. nov., isolated from Arctic soil.</title>
        <authorList>
            <person name="Dahal R.H."/>
        </authorList>
    </citation>
    <scope>NUCLEOTIDE SEQUENCE [LARGE SCALE GENOMIC DNA]</scope>
    <source>
        <strain evidence="2 3">RP-1-14</strain>
    </source>
</reference>
<feature type="transmembrane region" description="Helical" evidence="1">
    <location>
        <begin position="198"/>
        <end position="218"/>
    </location>
</feature>